<dbReference type="SMART" id="SM00893">
    <property type="entry name" value="ETF"/>
    <property type="match status" value="1"/>
</dbReference>
<dbReference type="Proteomes" id="UP000199584">
    <property type="component" value="Unassembled WGS sequence"/>
</dbReference>
<dbReference type="CDD" id="cd01714">
    <property type="entry name" value="ETF_beta"/>
    <property type="match status" value="1"/>
</dbReference>
<dbReference type="GO" id="GO:0009055">
    <property type="term" value="F:electron transfer activity"/>
    <property type="evidence" value="ECO:0007669"/>
    <property type="project" value="InterPro"/>
</dbReference>
<dbReference type="STRING" id="39060.SAMN05660706_10541"/>
<gene>
    <name evidence="3" type="ORF">SAMN05660706_10541</name>
</gene>
<dbReference type="PIRSF" id="PIRSF000090">
    <property type="entry name" value="Beta-ETF"/>
    <property type="match status" value="1"/>
</dbReference>
<feature type="domain" description="Electron transfer flavoprotein alpha/beta-subunit N-terminal" evidence="2">
    <location>
        <begin position="22"/>
        <end position="213"/>
    </location>
</feature>
<dbReference type="InterPro" id="IPR012255">
    <property type="entry name" value="ETF_b"/>
</dbReference>
<dbReference type="InterPro" id="IPR014729">
    <property type="entry name" value="Rossmann-like_a/b/a_fold"/>
</dbReference>
<protein>
    <recommendedName>
        <fullName evidence="1">Electron transfer flavoprotein small subunit</fullName>
    </recommendedName>
</protein>
<dbReference type="Pfam" id="PF01012">
    <property type="entry name" value="ETF"/>
    <property type="match status" value="1"/>
</dbReference>
<dbReference type="InterPro" id="IPR014730">
    <property type="entry name" value="ETF_a/b_N"/>
</dbReference>
<dbReference type="SUPFAM" id="SSF52402">
    <property type="entry name" value="Adenine nucleotide alpha hydrolases-like"/>
    <property type="match status" value="1"/>
</dbReference>
<dbReference type="OrthoDB" id="9804960at2"/>
<organism evidence="3 4">
    <name type="scientific">Desulfoscipio geothermicus DSM 3669</name>
    <dbReference type="NCBI Taxonomy" id="1121426"/>
    <lineage>
        <taxon>Bacteria</taxon>
        <taxon>Bacillati</taxon>
        <taxon>Bacillota</taxon>
        <taxon>Clostridia</taxon>
        <taxon>Eubacteriales</taxon>
        <taxon>Desulfallaceae</taxon>
        <taxon>Desulfoscipio</taxon>
    </lineage>
</organism>
<reference evidence="4" key="1">
    <citation type="submission" date="2016-10" db="EMBL/GenBank/DDBJ databases">
        <authorList>
            <person name="Varghese N."/>
            <person name="Submissions S."/>
        </authorList>
    </citation>
    <scope>NUCLEOTIDE SEQUENCE [LARGE SCALE GENOMIC DNA]</scope>
    <source>
        <strain evidence="4">DSM 3669</strain>
    </source>
</reference>
<proteinExistence type="predicted"/>
<sequence>MNIVALVKQVPGTDNVKMNPETGTMVRTGKDNVINPLDENALTEALRIKQQTTGTTVTAVSMGPQTAEKALKEAIALGADEGILLSSRAFAGADTIATARVLAAAVKKLENVSMILCGERATDGETGQTGPMVAAMLGIPVVTFVKEINVGENTAIVIRIVENGYEKVEIPYPFMATVVKDINEPGFPTLSGKVQARETLVKVWSEEELGLPKNELGLTGSPTRVVKIFSPKLARDTRILKHDGSGNAVGILVKLLQEKKRNCIKGCGK</sequence>
<name>A0A1I6D3Z9_9FIRM</name>
<dbReference type="AlphaFoldDB" id="A0A1I6D3Z9"/>
<dbReference type="InterPro" id="IPR033948">
    <property type="entry name" value="ETF_beta_N"/>
</dbReference>
<accession>A0A1I6D3Z9</accession>
<evidence type="ECO:0000259" key="2">
    <source>
        <dbReference type="SMART" id="SM00893"/>
    </source>
</evidence>
<dbReference type="PANTHER" id="PTHR21294:SF17">
    <property type="entry name" value="PROTEIN FIXA"/>
    <property type="match status" value="1"/>
</dbReference>
<dbReference type="RefSeq" id="WP_092482220.1">
    <property type="nucleotide sequence ID" value="NZ_FOYM01000005.1"/>
</dbReference>
<evidence type="ECO:0000313" key="3">
    <source>
        <dbReference type="EMBL" id="SFR00206.1"/>
    </source>
</evidence>
<dbReference type="EMBL" id="FOYM01000005">
    <property type="protein sequence ID" value="SFR00206.1"/>
    <property type="molecule type" value="Genomic_DNA"/>
</dbReference>
<dbReference type="PANTHER" id="PTHR21294">
    <property type="entry name" value="ELECTRON TRANSFER FLAVOPROTEIN BETA-SUBUNIT"/>
    <property type="match status" value="1"/>
</dbReference>
<evidence type="ECO:0000256" key="1">
    <source>
        <dbReference type="ARBA" id="ARBA00042002"/>
    </source>
</evidence>
<dbReference type="Gene3D" id="3.40.50.620">
    <property type="entry name" value="HUPs"/>
    <property type="match status" value="1"/>
</dbReference>
<evidence type="ECO:0000313" key="4">
    <source>
        <dbReference type="Proteomes" id="UP000199584"/>
    </source>
</evidence>
<keyword evidence="4" id="KW-1185">Reference proteome</keyword>